<dbReference type="PANTHER" id="PTHR47894">
    <property type="entry name" value="HTH-TYPE TRANSCRIPTIONAL REGULATOR GADX"/>
    <property type="match status" value="1"/>
</dbReference>
<dbReference type="GO" id="GO:0000976">
    <property type="term" value="F:transcription cis-regulatory region binding"/>
    <property type="evidence" value="ECO:0007669"/>
    <property type="project" value="TreeGrafter"/>
</dbReference>
<dbReference type="RefSeq" id="WP_112987017.1">
    <property type="nucleotide sequence ID" value="NZ_CP131470.1"/>
</dbReference>
<proteinExistence type="predicted"/>
<evidence type="ECO:0000313" key="5">
    <source>
        <dbReference type="EMBL" id="RBA46100.1"/>
    </source>
</evidence>
<dbReference type="GO" id="GO:0005829">
    <property type="term" value="C:cytosol"/>
    <property type="evidence" value="ECO:0007669"/>
    <property type="project" value="TreeGrafter"/>
</dbReference>
<dbReference type="AlphaFoldDB" id="A0A365PHB9"/>
<keyword evidence="3" id="KW-0804">Transcription</keyword>
<organism evidence="5 6">
    <name type="scientific">Acinetobacter junii</name>
    <dbReference type="NCBI Taxonomy" id="40215"/>
    <lineage>
        <taxon>Bacteria</taxon>
        <taxon>Pseudomonadati</taxon>
        <taxon>Pseudomonadota</taxon>
        <taxon>Gammaproteobacteria</taxon>
        <taxon>Moraxellales</taxon>
        <taxon>Moraxellaceae</taxon>
        <taxon>Acinetobacter</taxon>
    </lineage>
</organism>
<dbReference type="Proteomes" id="UP000253688">
    <property type="component" value="Unassembled WGS sequence"/>
</dbReference>
<dbReference type="SMART" id="SM00342">
    <property type="entry name" value="HTH_ARAC"/>
    <property type="match status" value="1"/>
</dbReference>
<gene>
    <name evidence="5" type="ORF">DC346_11335</name>
</gene>
<comment type="caution">
    <text evidence="5">The sequence shown here is derived from an EMBL/GenBank/DDBJ whole genome shotgun (WGS) entry which is preliminary data.</text>
</comment>
<dbReference type="PANTHER" id="PTHR47894:SF1">
    <property type="entry name" value="HTH-TYPE TRANSCRIPTIONAL REGULATOR VQSM"/>
    <property type="match status" value="1"/>
</dbReference>
<accession>A0A365PHB9</accession>
<evidence type="ECO:0000313" key="6">
    <source>
        <dbReference type="Proteomes" id="UP000253688"/>
    </source>
</evidence>
<feature type="domain" description="HTH araC/xylS-type" evidence="4">
    <location>
        <begin position="236"/>
        <end position="335"/>
    </location>
</feature>
<protein>
    <submittedName>
        <fullName evidence="5">AraC family transcriptional regulator</fullName>
    </submittedName>
</protein>
<evidence type="ECO:0000256" key="3">
    <source>
        <dbReference type="ARBA" id="ARBA00023163"/>
    </source>
</evidence>
<evidence type="ECO:0000259" key="4">
    <source>
        <dbReference type="PROSITE" id="PS01124"/>
    </source>
</evidence>
<evidence type="ECO:0000256" key="2">
    <source>
        <dbReference type="ARBA" id="ARBA00023125"/>
    </source>
</evidence>
<dbReference type="Pfam" id="PF12833">
    <property type="entry name" value="HTH_18"/>
    <property type="match status" value="1"/>
</dbReference>
<dbReference type="InterPro" id="IPR009057">
    <property type="entry name" value="Homeodomain-like_sf"/>
</dbReference>
<evidence type="ECO:0000256" key="1">
    <source>
        <dbReference type="ARBA" id="ARBA00023015"/>
    </source>
</evidence>
<dbReference type="SUPFAM" id="SSF46689">
    <property type="entry name" value="Homeodomain-like"/>
    <property type="match status" value="1"/>
</dbReference>
<dbReference type="Pfam" id="PF12625">
    <property type="entry name" value="Arabinose_bd"/>
    <property type="match status" value="1"/>
</dbReference>
<dbReference type="GO" id="GO:0003700">
    <property type="term" value="F:DNA-binding transcription factor activity"/>
    <property type="evidence" value="ECO:0007669"/>
    <property type="project" value="InterPro"/>
</dbReference>
<dbReference type="Gene3D" id="1.10.10.60">
    <property type="entry name" value="Homeodomain-like"/>
    <property type="match status" value="1"/>
</dbReference>
<dbReference type="InterPro" id="IPR032687">
    <property type="entry name" value="AraC-type_N"/>
</dbReference>
<dbReference type="EMBL" id="QEWH01000067">
    <property type="protein sequence ID" value="RBA46100.1"/>
    <property type="molecule type" value="Genomic_DNA"/>
</dbReference>
<keyword evidence="1" id="KW-0805">Transcription regulation</keyword>
<keyword evidence="2" id="KW-0238">DNA-binding</keyword>
<sequence>MQITTKYRNTVPGTYIALIADVVTRWNVTKEELLNGTGIEQAKLLESMWHADFDQTIHIIDRALLLTKAQPFAFGFYLGMQMTVTCHGLIGFAALAAQDVHDALKIAQEFIALQSTIHKIKLNTDDEFAYLYFEQTTPYQYDEVIQTALLLGFVQMGQAISGHKLTGFADVQFERPDYFEELLHLLPGEVRFNQSSTRLVFNKQILEIPLPTADPITARLMREQCKTQLRNLIKHSTFSSLIQDLVYDEVLGISSITEICEKLQISERTMQRKLADEQTNFRDIVEQVRRNKAIMLLRNHNLSLNYISDHLGYTNITNFSRAFKRWTGKSPRRYS</sequence>
<dbReference type="PROSITE" id="PS01124">
    <property type="entry name" value="HTH_ARAC_FAMILY_2"/>
    <property type="match status" value="1"/>
</dbReference>
<reference evidence="5 6" key="1">
    <citation type="submission" date="2018-04" db="EMBL/GenBank/DDBJ databases">
        <title>Acinetobacter junii Genome sequencing and assembly.</title>
        <authorList>
            <person name="Su J."/>
            <person name="Rensing C."/>
            <person name="Mazhar H.S."/>
        </authorList>
    </citation>
    <scope>NUCLEOTIDE SEQUENCE [LARGE SCALE GENOMIC DNA]</scope>
    <source>
        <strain evidence="5 6">SC22</strain>
    </source>
</reference>
<dbReference type="InterPro" id="IPR018060">
    <property type="entry name" value="HTH_AraC"/>
</dbReference>
<name>A0A365PHB9_ACIJU</name>